<dbReference type="AlphaFoldDB" id="A0A150WPR0"/>
<evidence type="ECO:0008006" key="3">
    <source>
        <dbReference type="Google" id="ProtNLM"/>
    </source>
</evidence>
<comment type="caution">
    <text evidence="1">The sequence shown here is derived from an EMBL/GenBank/DDBJ whole genome shotgun (WGS) entry which is preliminary data.</text>
</comment>
<dbReference type="Pfam" id="PF14539">
    <property type="entry name" value="DUF4442"/>
    <property type="match status" value="1"/>
</dbReference>
<dbReference type="SUPFAM" id="SSF54637">
    <property type="entry name" value="Thioesterase/thiol ester dehydrase-isomerase"/>
    <property type="match status" value="1"/>
</dbReference>
<dbReference type="RefSeq" id="WP_061833943.1">
    <property type="nucleotide sequence ID" value="NZ_LUKE01000001.1"/>
</dbReference>
<name>A0A150WPR0_BDEBC</name>
<protein>
    <recommendedName>
        <fullName evidence="3">Thioesterase domain-containing protein</fullName>
    </recommendedName>
</protein>
<keyword evidence="2" id="KW-1185">Reference proteome</keyword>
<dbReference type="EMBL" id="LUKE01000001">
    <property type="protein sequence ID" value="KYG66378.1"/>
    <property type="molecule type" value="Genomic_DNA"/>
</dbReference>
<evidence type="ECO:0000313" key="2">
    <source>
        <dbReference type="Proteomes" id="UP000075320"/>
    </source>
</evidence>
<reference evidence="1 2" key="1">
    <citation type="submission" date="2016-03" db="EMBL/GenBank/DDBJ databases">
        <authorList>
            <person name="Ploux O."/>
        </authorList>
    </citation>
    <scope>NUCLEOTIDE SEQUENCE [LARGE SCALE GENOMIC DNA]</scope>
    <source>
        <strain evidence="1 2">R0</strain>
    </source>
</reference>
<evidence type="ECO:0000313" key="1">
    <source>
        <dbReference type="EMBL" id="KYG66378.1"/>
    </source>
</evidence>
<gene>
    <name evidence="1" type="ORF">AZI86_04800</name>
</gene>
<proteinExistence type="predicted"/>
<dbReference type="InterPro" id="IPR027961">
    <property type="entry name" value="DUF4442"/>
</dbReference>
<dbReference type="InterPro" id="IPR029069">
    <property type="entry name" value="HotDog_dom_sf"/>
</dbReference>
<dbReference type="Proteomes" id="UP000075320">
    <property type="component" value="Unassembled WGS sequence"/>
</dbReference>
<accession>A0A150WPR0</accession>
<sequence>MNQQWLTTLMSKGIELEQSLRQQLQTAKEGLKTQLEDRGIRLSAADLAALLEEVSPKVSHAALSYALDIVRPFSAGMGLRVSRLSDTQVEMVIPARTRNLNESNGMHEGALTTAAIEAAKLLWSRHAPMGDFEVSISRIESSFYKTQTEEARVRLELSETTREMVLSSLRAHREAKAEAEIKIFDDHDQAVADFHLNLNFKHTPAIAGQTT</sequence>
<dbReference type="Gene3D" id="3.10.129.10">
    <property type="entry name" value="Hotdog Thioesterase"/>
    <property type="match status" value="1"/>
</dbReference>
<organism evidence="1 2">
    <name type="scientific">Bdellovibrio bacteriovorus</name>
    <dbReference type="NCBI Taxonomy" id="959"/>
    <lineage>
        <taxon>Bacteria</taxon>
        <taxon>Pseudomonadati</taxon>
        <taxon>Bdellovibrionota</taxon>
        <taxon>Bdellovibrionia</taxon>
        <taxon>Bdellovibrionales</taxon>
        <taxon>Pseudobdellovibrionaceae</taxon>
        <taxon>Bdellovibrio</taxon>
    </lineage>
</organism>